<gene>
    <name evidence="1" type="ORF">PRECH8_10440</name>
</gene>
<sequence length="84" mass="9719">MENKPYYCPNCRSNRVKFNIISSTCQRMIKDAITGEVLALEEPEALPQEEATIQCLVCQFMGNEMRFIKQAEREPRIPQPQLLS</sequence>
<dbReference type="AlphaFoldDB" id="A0A916VFD1"/>
<reference evidence="1" key="1">
    <citation type="submission" date="2020-08" db="EMBL/GenBank/DDBJ databases">
        <authorList>
            <person name="Uke A."/>
            <person name="Chhe C."/>
            <person name="Baramee S."/>
            <person name="Kosugi A."/>
        </authorList>
    </citation>
    <scope>NUCLEOTIDE SEQUENCE</scope>
    <source>
        <strain evidence="1">DA-C8</strain>
    </source>
</reference>
<proteinExistence type="predicted"/>
<name>A0A916VFD1_9BACL</name>
<dbReference type="RefSeq" id="WP_200966017.1">
    <property type="nucleotide sequence ID" value="NZ_BMAQ01000006.1"/>
</dbReference>
<keyword evidence="2" id="KW-1185">Reference proteome</keyword>
<protein>
    <submittedName>
        <fullName evidence="1">Uncharacterized protein</fullName>
    </submittedName>
</protein>
<organism evidence="1 2">
    <name type="scientific">Insulibacter thermoxylanivorax</name>
    <dbReference type="NCBI Taxonomy" id="2749268"/>
    <lineage>
        <taxon>Bacteria</taxon>
        <taxon>Bacillati</taxon>
        <taxon>Bacillota</taxon>
        <taxon>Bacilli</taxon>
        <taxon>Bacillales</taxon>
        <taxon>Paenibacillaceae</taxon>
        <taxon>Insulibacter</taxon>
    </lineage>
</organism>
<accession>A0A916VFD1</accession>
<dbReference type="Proteomes" id="UP000654993">
    <property type="component" value="Unassembled WGS sequence"/>
</dbReference>
<evidence type="ECO:0000313" key="2">
    <source>
        <dbReference type="Proteomes" id="UP000654993"/>
    </source>
</evidence>
<dbReference type="EMBL" id="BMAQ01000006">
    <property type="protein sequence ID" value="GFR37748.1"/>
    <property type="molecule type" value="Genomic_DNA"/>
</dbReference>
<comment type="caution">
    <text evidence="1">The sequence shown here is derived from an EMBL/GenBank/DDBJ whole genome shotgun (WGS) entry which is preliminary data.</text>
</comment>
<reference evidence="1" key="2">
    <citation type="journal article" date="2021" name="Data Brief">
        <title>Draft genome sequence data of the facultative, thermophilic, xylanolytic bacterium Paenibacillus sp. strain DA-C8.</title>
        <authorList>
            <person name="Chhe C."/>
            <person name="Uke A."/>
            <person name="Baramee S."/>
            <person name="Ungkulpasvich U."/>
            <person name="Tachaapaikoon C."/>
            <person name="Pason P."/>
            <person name="Waeonukul R."/>
            <person name="Ratanakhanokchai K."/>
            <person name="Kosugi A."/>
        </authorList>
    </citation>
    <scope>NUCLEOTIDE SEQUENCE</scope>
    <source>
        <strain evidence="1">DA-C8</strain>
    </source>
</reference>
<evidence type="ECO:0000313" key="1">
    <source>
        <dbReference type="EMBL" id="GFR37748.1"/>
    </source>
</evidence>